<dbReference type="OrthoDB" id="202840at2759"/>
<dbReference type="AlphaFoldDB" id="A0A9P4J642"/>
<name>A0A9P4J642_9PEZI</name>
<dbReference type="InterPro" id="IPR004045">
    <property type="entry name" value="Glutathione_S-Trfase_N"/>
</dbReference>
<dbReference type="Pfam" id="PF13417">
    <property type="entry name" value="GST_N_3"/>
    <property type="match status" value="1"/>
</dbReference>
<dbReference type="InterPro" id="IPR058268">
    <property type="entry name" value="DUF7962"/>
</dbReference>
<dbReference type="SUPFAM" id="SSF52833">
    <property type="entry name" value="Thioredoxin-like"/>
    <property type="match status" value="1"/>
</dbReference>
<feature type="domain" description="DUF7962" evidence="2">
    <location>
        <begin position="116"/>
        <end position="236"/>
    </location>
</feature>
<dbReference type="InterPro" id="IPR036282">
    <property type="entry name" value="Glutathione-S-Trfase_C_sf"/>
</dbReference>
<reference evidence="3" key="1">
    <citation type="journal article" date="2020" name="Stud. Mycol.">
        <title>101 Dothideomycetes genomes: a test case for predicting lifestyles and emergence of pathogens.</title>
        <authorList>
            <person name="Haridas S."/>
            <person name="Albert R."/>
            <person name="Binder M."/>
            <person name="Bloem J."/>
            <person name="Labutti K."/>
            <person name="Salamov A."/>
            <person name="Andreopoulos B."/>
            <person name="Baker S."/>
            <person name="Barry K."/>
            <person name="Bills G."/>
            <person name="Bluhm B."/>
            <person name="Cannon C."/>
            <person name="Castanera R."/>
            <person name="Culley D."/>
            <person name="Daum C."/>
            <person name="Ezra D."/>
            <person name="Gonzalez J."/>
            <person name="Henrissat B."/>
            <person name="Kuo A."/>
            <person name="Liang C."/>
            <person name="Lipzen A."/>
            <person name="Lutzoni F."/>
            <person name="Magnuson J."/>
            <person name="Mondo S."/>
            <person name="Nolan M."/>
            <person name="Ohm R."/>
            <person name="Pangilinan J."/>
            <person name="Park H.-J."/>
            <person name="Ramirez L."/>
            <person name="Alfaro M."/>
            <person name="Sun H."/>
            <person name="Tritt A."/>
            <person name="Yoshinaga Y."/>
            <person name="Zwiers L.-H."/>
            <person name="Turgeon B."/>
            <person name="Goodwin S."/>
            <person name="Spatafora J."/>
            <person name="Crous P."/>
            <person name="Grigoriev I."/>
        </authorList>
    </citation>
    <scope>NUCLEOTIDE SEQUENCE</scope>
    <source>
        <strain evidence="3">CBS 260.36</strain>
    </source>
</reference>
<keyword evidence="4" id="KW-1185">Reference proteome</keyword>
<evidence type="ECO:0000313" key="4">
    <source>
        <dbReference type="Proteomes" id="UP000799439"/>
    </source>
</evidence>
<evidence type="ECO:0008006" key="5">
    <source>
        <dbReference type="Google" id="ProtNLM"/>
    </source>
</evidence>
<evidence type="ECO:0000259" key="2">
    <source>
        <dbReference type="Pfam" id="PF25907"/>
    </source>
</evidence>
<feature type="domain" description="GST N-terminal" evidence="1">
    <location>
        <begin position="12"/>
        <end position="85"/>
    </location>
</feature>
<gene>
    <name evidence="3" type="ORF">K461DRAFT_310393</name>
</gene>
<evidence type="ECO:0000259" key="1">
    <source>
        <dbReference type="Pfam" id="PF13417"/>
    </source>
</evidence>
<dbReference type="InterPro" id="IPR036249">
    <property type="entry name" value="Thioredoxin-like_sf"/>
</dbReference>
<evidence type="ECO:0000313" key="3">
    <source>
        <dbReference type="EMBL" id="KAF2155776.1"/>
    </source>
</evidence>
<dbReference type="Gene3D" id="3.40.30.110">
    <property type="match status" value="2"/>
</dbReference>
<dbReference type="EMBL" id="ML996082">
    <property type="protein sequence ID" value="KAF2155776.1"/>
    <property type="molecule type" value="Genomic_DNA"/>
</dbReference>
<accession>A0A9P4J642</accession>
<protein>
    <recommendedName>
        <fullName evidence="5">GST N-terminal domain-containing protein</fullName>
    </recommendedName>
</protein>
<proteinExistence type="predicted"/>
<dbReference type="SUPFAM" id="SSF47616">
    <property type="entry name" value="GST C-terminal domain-like"/>
    <property type="match status" value="1"/>
</dbReference>
<dbReference type="Proteomes" id="UP000799439">
    <property type="component" value="Unassembled WGS sequence"/>
</dbReference>
<comment type="caution">
    <text evidence="3">The sequence shown here is derived from an EMBL/GenBank/DDBJ whole genome shotgun (WGS) entry which is preliminary data.</text>
</comment>
<organism evidence="3 4">
    <name type="scientific">Myriangium duriaei CBS 260.36</name>
    <dbReference type="NCBI Taxonomy" id="1168546"/>
    <lineage>
        <taxon>Eukaryota</taxon>
        <taxon>Fungi</taxon>
        <taxon>Dikarya</taxon>
        <taxon>Ascomycota</taxon>
        <taxon>Pezizomycotina</taxon>
        <taxon>Dothideomycetes</taxon>
        <taxon>Dothideomycetidae</taxon>
        <taxon>Myriangiales</taxon>
        <taxon>Myriangiaceae</taxon>
        <taxon>Myriangium</taxon>
    </lineage>
</organism>
<dbReference type="CDD" id="cd00570">
    <property type="entry name" value="GST_N_family"/>
    <property type="match status" value="1"/>
</dbReference>
<dbReference type="Pfam" id="PF25907">
    <property type="entry name" value="DUF7962"/>
    <property type="match status" value="1"/>
</dbReference>
<sequence length="338" mass="36910">MASPKIPNDIILFHYPFSPYARRIVWYLTLRNIPYAQCLQPPPPPRPDLAALGVSYRRIPLCSIGGSIYADTRAILSALERLFPASASHPPLSSASTAGISALLSSFTIDGGVFTRAAQLLPTHLPIMQDPRFAADRTDFTGAKFSPTTLDRVRPEAEAHMRRLWDVYETLLSDGRTWIGSADATSPGLADIEGVWPLDWMGELGSLPKELFGPEAYPKTTAWAARFKGAVKEARKRNPEAAKAVTVKGDVAFDFITSAKRAVVGVDAKDPTGLKEGQEVMVWPIDTGFNHKDKGRLVGLDKEEVVIAVKTKKDPSKEVLLHAPRLGFRVVPTSAAKL</sequence>